<dbReference type="Gene3D" id="3.20.20.70">
    <property type="entry name" value="Aldolase class I"/>
    <property type="match status" value="2"/>
</dbReference>
<dbReference type="InterPro" id="IPR001240">
    <property type="entry name" value="PRAI_dom"/>
</dbReference>
<evidence type="ECO:0000256" key="13">
    <source>
        <dbReference type="ARBA" id="ARBA00023268"/>
    </source>
</evidence>
<dbReference type="EMBL" id="BAABBM010000001">
    <property type="protein sequence ID" value="GAA3896858.1"/>
    <property type="molecule type" value="Genomic_DNA"/>
</dbReference>
<evidence type="ECO:0000256" key="7">
    <source>
        <dbReference type="ARBA" id="ARBA00022605"/>
    </source>
</evidence>
<keyword evidence="9 15" id="KW-0822">Tryptophan biosynthesis</keyword>
<comment type="similarity">
    <text evidence="5">In the N-terminal section; belongs to the TrpC family.</text>
</comment>
<dbReference type="PANTHER" id="PTHR22854:SF2">
    <property type="entry name" value="INDOLE-3-GLYCEROL-PHOSPHATE SYNTHASE"/>
    <property type="match status" value="1"/>
</dbReference>
<dbReference type="Proteomes" id="UP001500827">
    <property type="component" value="Unassembled WGS sequence"/>
</dbReference>
<comment type="catalytic activity">
    <reaction evidence="2 15">
        <text>1-(2-carboxyphenylamino)-1-deoxy-D-ribulose 5-phosphate + H(+) = (1S,2R)-1-C-(indol-3-yl)glycerol 3-phosphate + CO2 + H2O</text>
        <dbReference type="Rhea" id="RHEA:23476"/>
        <dbReference type="ChEBI" id="CHEBI:15377"/>
        <dbReference type="ChEBI" id="CHEBI:15378"/>
        <dbReference type="ChEBI" id="CHEBI:16526"/>
        <dbReference type="ChEBI" id="CHEBI:58613"/>
        <dbReference type="ChEBI" id="CHEBI:58866"/>
        <dbReference type="EC" id="4.1.1.48"/>
    </reaction>
</comment>
<dbReference type="SUPFAM" id="SSF51366">
    <property type="entry name" value="Ribulose-phoshate binding barrel"/>
    <property type="match status" value="2"/>
</dbReference>
<comment type="similarity">
    <text evidence="6">In the C-terminal section; belongs to the TrpF family.</text>
</comment>
<dbReference type="CDD" id="cd00331">
    <property type="entry name" value="IGPS"/>
    <property type="match status" value="1"/>
</dbReference>
<feature type="domain" description="N-(5'phosphoribosyl) anthranilate isomerase (PRAI)" evidence="18">
    <location>
        <begin position="260"/>
        <end position="448"/>
    </location>
</feature>
<dbReference type="CDD" id="cd00405">
    <property type="entry name" value="PRAI"/>
    <property type="match status" value="1"/>
</dbReference>
<dbReference type="NCBIfam" id="NF006945">
    <property type="entry name" value="PRK09427.1"/>
    <property type="match status" value="1"/>
</dbReference>
<evidence type="ECO:0000313" key="19">
    <source>
        <dbReference type="EMBL" id="GAA3896858.1"/>
    </source>
</evidence>
<reference evidence="20" key="1">
    <citation type="journal article" date="2019" name="Int. J. Syst. Evol. Microbiol.">
        <title>The Global Catalogue of Microorganisms (GCM) 10K type strain sequencing project: providing services to taxonomists for standard genome sequencing and annotation.</title>
        <authorList>
            <consortium name="The Broad Institute Genomics Platform"/>
            <consortium name="The Broad Institute Genome Sequencing Center for Infectious Disease"/>
            <person name="Wu L."/>
            <person name="Ma J."/>
        </authorList>
    </citation>
    <scope>NUCLEOTIDE SEQUENCE [LARGE SCALE GENOMIC DNA]</scope>
    <source>
        <strain evidence="20">JCM 17543</strain>
    </source>
</reference>
<protein>
    <recommendedName>
        <fullName evidence="15 16">Multifunctional fusion protein</fullName>
    </recommendedName>
    <domain>
        <recommendedName>
            <fullName evidence="15">Indole-3-glycerol phosphate synthase</fullName>
            <shortName evidence="15">IGPS</shortName>
            <ecNumber evidence="15">4.1.1.48</ecNumber>
        </recommendedName>
    </domain>
    <domain>
        <recommendedName>
            <fullName evidence="16">N-(5'-phosphoribosyl)anthranilate isomerase</fullName>
            <shortName evidence="16">PRAI</shortName>
            <ecNumber evidence="16">5.3.1.24</ecNumber>
        </recommendedName>
    </domain>
</protein>
<dbReference type="GO" id="GO:0016853">
    <property type="term" value="F:isomerase activity"/>
    <property type="evidence" value="ECO:0007669"/>
    <property type="project" value="UniProtKB-KW"/>
</dbReference>
<dbReference type="PANTHER" id="PTHR22854">
    <property type="entry name" value="TRYPTOPHAN BIOSYNTHESIS PROTEIN"/>
    <property type="match status" value="1"/>
</dbReference>
<evidence type="ECO:0000256" key="10">
    <source>
        <dbReference type="ARBA" id="ARBA00023141"/>
    </source>
</evidence>
<evidence type="ECO:0000256" key="2">
    <source>
        <dbReference type="ARBA" id="ARBA00001633"/>
    </source>
</evidence>
<dbReference type="Pfam" id="PF00697">
    <property type="entry name" value="PRAI"/>
    <property type="match status" value="1"/>
</dbReference>
<accession>A0ABP7LAV9</accession>
<evidence type="ECO:0000256" key="4">
    <source>
        <dbReference type="ARBA" id="ARBA00004696"/>
    </source>
</evidence>
<evidence type="ECO:0000256" key="12">
    <source>
        <dbReference type="ARBA" id="ARBA00023239"/>
    </source>
</evidence>
<comment type="function">
    <text evidence="14">Bifunctional enzyme that catalyzes two sequential steps of tryptophan biosynthetic pathway. The first reaction is catalyzed by the isomerase, coded by the TrpF domain; the second reaction is catalyzed by the synthase, coded by the TrpC domain.</text>
</comment>
<comment type="similarity">
    <text evidence="15">Belongs to the TrpC family.</text>
</comment>
<evidence type="ECO:0000256" key="16">
    <source>
        <dbReference type="HAMAP-Rule" id="MF_00135"/>
    </source>
</evidence>
<evidence type="ECO:0000256" key="15">
    <source>
        <dbReference type="HAMAP-Rule" id="MF_00134"/>
    </source>
</evidence>
<comment type="caution">
    <text evidence="19">The sequence shown here is derived from an EMBL/GenBank/DDBJ whole genome shotgun (WGS) entry which is preliminary data.</text>
</comment>
<dbReference type="RefSeq" id="WP_344699038.1">
    <property type="nucleotide sequence ID" value="NZ_BAABBM010000001.1"/>
</dbReference>
<keyword evidence="20" id="KW-1185">Reference proteome</keyword>
<keyword evidence="10 15" id="KW-0057">Aromatic amino acid biosynthesis</keyword>
<dbReference type="PROSITE" id="PS00614">
    <property type="entry name" value="IGPS"/>
    <property type="match status" value="1"/>
</dbReference>
<proteinExistence type="inferred from homology"/>
<keyword evidence="7 15" id="KW-0028">Amino-acid biosynthesis</keyword>
<dbReference type="HAMAP" id="MF_00134_B">
    <property type="entry name" value="IGPS_B"/>
    <property type="match status" value="1"/>
</dbReference>
<keyword evidence="13" id="KW-0511">Multifunctional enzyme</keyword>
<keyword evidence="8 15" id="KW-0210">Decarboxylase</keyword>
<keyword evidence="11 16" id="KW-0413">Isomerase</keyword>
<feature type="domain" description="Indole-3-glycerol phosphate synthase" evidence="17">
    <location>
        <begin position="9"/>
        <end position="254"/>
    </location>
</feature>
<dbReference type="InterPro" id="IPR013798">
    <property type="entry name" value="Indole-3-glycerol_P_synth_dom"/>
</dbReference>
<comment type="similarity">
    <text evidence="16">Belongs to the TrpF family.</text>
</comment>
<dbReference type="EC" id="5.3.1.24" evidence="16"/>
<evidence type="ECO:0000256" key="9">
    <source>
        <dbReference type="ARBA" id="ARBA00022822"/>
    </source>
</evidence>
<keyword evidence="12 15" id="KW-0456">Lyase</keyword>
<evidence type="ECO:0000259" key="17">
    <source>
        <dbReference type="Pfam" id="PF00218"/>
    </source>
</evidence>
<evidence type="ECO:0000259" key="18">
    <source>
        <dbReference type="Pfam" id="PF00697"/>
    </source>
</evidence>
<dbReference type="HAMAP" id="MF_00135">
    <property type="entry name" value="PRAI"/>
    <property type="match status" value="1"/>
</dbReference>
<evidence type="ECO:0000256" key="5">
    <source>
        <dbReference type="ARBA" id="ARBA00007902"/>
    </source>
</evidence>
<comment type="pathway">
    <text evidence="4 15">Amino-acid biosynthesis; L-tryptophan biosynthesis; L-tryptophan from chorismate: step 4/5.</text>
</comment>
<organism evidence="19 20">
    <name type="scientific">Sphingomonas limnosediminicola</name>
    <dbReference type="NCBI Taxonomy" id="940133"/>
    <lineage>
        <taxon>Bacteria</taxon>
        <taxon>Pseudomonadati</taxon>
        <taxon>Pseudomonadota</taxon>
        <taxon>Alphaproteobacteria</taxon>
        <taxon>Sphingomonadales</taxon>
        <taxon>Sphingomonadaceae</taxon>
        <taxon>Sphingomonas</taxon>
    </lineage>
</organism>
<evidence type="ECO:0000313" key="20">
    <source>
        <dbReference type="Proteomes" id="UP001500827"/>
    </source>
</evidence>
<comment type="pathway">
    <text evidence="3 16">Amino-acid biosynthesis; L-tryptophan biosynthesis; L-tryptophan from chorismate: step 3/5.</text>
</comment>
<dbReference type="InterPro" id="IPR001468">
    <property type="entry name" value="Indole-3-GlycerolPSynthase_CS"/>
</dbReference>
<evidence type="ECO:0000256" key="6">
    <source>
        <dbReference type="ARBA" id="ARBA00009847"/>
    </source>
</evidence>
<dbReference type="InterPro" id="IPR013785">
    <property type="entry name" value="Aldolase_TIM"/>
</dbReference>
<evidence type="ECO:0000256" key="1">
    <source>
        <dbReference type="ARBA" id="ARBA00001164"/>
    </source>
</evidence>
<sequence>MAEPVGVLGKIADAKRIELRERFNGASIDALRLRAKPTERSLLMALAKPGARFILEIKKASPSGGAIRPHANSAAIARGYAGVADALSVLTDAQHFGGSVDDLAAARREFEGPILAKDFFMDPRQVVEARIAGADAVLVMLSLLDDEHAQEIIAEARRFGMDALVEVHEETEMRRALALRAPLIGINNRDLRDLSIDLRTTERLAAMAPDRVLVSESGINTRADVDRLAPRVDAFLVGSSLMRASDPAQAARELIFGRTKLCGLNSGADMRAARPAAFAGFVFVPGSPRHVTADEAAPLAGTSRLSGILPVGVFRDAPLGVVTDIATLLNLHAVQLHGHEDVEYVRALRRELPSACEIWTALSVGREPLTRRGGDRLVFDSAEGGSGRSFDWSLVKDHPELDRALLAGGIGAQNARAAQQLGAYAIDIGSSVDQRPGFKSADKIKGLFDFLRADCRQRLRECA</sequence>
<dbReference type="EC" id="4.1.1.48" evidence="15"/>
<evidence type="ECO:0000256" key="14">
    <source>
        <dbReference type="ARBA" id="ARBA00025592"/>
    </source>
</evidence>
<evidence type="ECO:0000256" key="11">
    <source>
        <dbReference type="ARBA" id="ARBA00023235"/>
    </source>
</evidence>
<dbReference type="InterPro" id="IPR045186">
    <property type="entry name" value="Indole-3-glycerol_P_synth"/>
</dbReference>
<comment type="catalytic activity">
    <reaction evidence="1 16">
        <text>N-(5-phospho-beta-D-ribosyl)anthranilate = 1-(2-carboxyphenylamino)-1-deoxy-D-ribulose 5-phosphate</text>
        <dbReference type="Rhea" id="RHEA:21540"/>
        <dbReference type="ChEBI" id="CHEBI:18277"/>
        <dbReference type="ChEBI" id="CHEBI:58613"/>
        <dbReference type="EC" id="5.3.1.24"/>
    </reaction>
</comment>
<gene>
    <name evidence="19" type="primary">trpCF</name>
    <name evidence="15" type="synonym">trpC</name>
    <name evidence="16" type="synonym">trpF</name>
    <name evidence="19" type="ORF">GCM10022276_14780</name>
</gene>
<evidence type="ECO:0000256" key="8">
    <source>
        <dbReference type="ARBA" id="ARBA00022793"/>
    </source>
</evidence>
<dbReference type="InterPro" id="IPR011060">
    <property type="entry name" value="RibuloseP-bd_barrel"/>
</dbReference>
<name>A0ABP7LAV9_9SPHN</name>
<dbReference type="Pfam" id="PF00218">
    <property type="entry name" value="IGPS"/>
    <property type="match status" value="1"/>
</dbReference>
<evidence type="ECO:0000256" key="3">
    <source>
        <dbReference type="ARBA" id="ARBA00004664"/>
    </source>
</evidence>